<evidence type="ECO:0000259" key="1">
    <source>
        <dbReference type="Pfam" id="PF00535"/>
    </source>
</evidence>
<evidence type="ECO:0000313" key="3">
    <source>
        <dbReference type="EMBL" id="RLJ80043.1"/>
    </source>
</evidence>
<gene>
    <name evidence="3" type="ORF">BCL90_0778</name>
</gene>
<comment type="caution">
    <text evidence="3">The sequence shown here is derived from an EMBL/GenBank/DDBJ whole genome shotgun (WGS) entry which is preliminary data.</text>
</comment>
<sequence length="339" mass="39303">MRPNLQPFTFHLFTSISMFFSIIIPLYNRPQEIDELLNTLTKQTYLQFEVLVIEDGSKNDAKAIVASYADKLDIKYYFKENAGQGFARNFGFERATGDYFVIFDSDCLIPANYLETVKNYLYEHHLDAYGGPDAAHDSFTPVQKAISYAMTSPFTTGGIRGNKQHVGQFHPRSFNMGVSRQAWEKVGGFILTRLGEDIEYSIRIHENGFKIGLIPDAKVYHKRRTSFSQFYKQLHFFGRARINIYKHFPKELKPVHFFPALFTLGFGFTILCNFMYPPLAYVCNFFLLIYFMLIFFHSWSVNKSLKVAFLSIISSFIQLTAYGLGFIQDLFKRVVFKQQ</sequence>
<dbReference type="Proteomes" id="UP000273898">
    <property type="component" value="Unassembled WGS sequence"/>
</dbReference>
<feature type="domain" description="Glycosyltransferase 2-like" evidence="2">
    <location>
        <begin position="173"/>
        <end position="292"/>
    </location>
</feature>
<dbReference type="Pfam" id="PF00535">
    <property type="entry name" value="Glycos_transf_2"/>
    <property type="match status" value="1"/>
</dbReference>
<dbReference type="PANTHER" id="PTHR22916">
    <property type="entry name" value="GLYCOSYLTRANSFERASE"/>
    <property type="match status" value="1"/>
</dbReference>
<dbReference type="EMBL" id="RCCK01000010">
    <property type="protein sequence ID" value="RLJ80043.1"/>
    <property type="molecule type" value="Genomic_DNA"/>
</dbReference>
<dbReference type="GO" id="GO:0016758">
    <property type="term" value="F:hexosyltransferase activity"/>
    <property type="evidence" value="ECO:0007669"/>
    <property type="project" value="UniProtKB-ARBA"/>
</dbReference>
<dbReference type="Gene3D" id="3.90.550.10">
    <property type="entry name" value="Spore Coat Polysaccharide Biosynthesis Protein SpsA, Chain A"/>
    <property type="match status" value="1"/>
</dbReference>
<feature type="domain" description="Glycosyltransferase 2-like" evidence="1">
    <location>
        <begin position="21"/>
        <end position="172"/>
    </location>
</feature>
<protein>
    <submittedName>
        <fullName evidence="3">GT2 family glycosyltransferase</fullName>
    </submittedName>
</protein>
<dbReference type="AlphaFoldDB" id="A0A497Y967"/>
<dbReference type="PANTHER" id="PTHR22916:SF64">
    <property type="entry name" value="TRANSFERASE, PUTATIVE-RELATED"/>
    <property type="match status" value="1"/>
</dbReference>
<dbReference type="SUPFAM" id="SSF53448">
    <property type="entry name" value="Nucleotide-diphospho-sugar transferases"/>
    <property type="match status" value="1"/>
</dbReference>
<dbReference type="InterPro" id="IPR029044">
    <property type="entry name" value="Nucleotide-diphossugar_trans"/>
</dbReference>
<proteinExistence type="predicted"/>
<dbReference type="Pfam" id="PF13632">
    <property type="entry name" value="Glyco_trans_2_3"/>
    <property type="match status" value="1"/>
</dbReference>
<name>A0A497Y967_9SPHI</name>
<accession>A0A497Y967</accession>
<keyword evidence="3" id="KW-0808">Transferase</keyword>
<dbReference type="InterPro" id="IPR001173">
    <property type="entry name" value="Glyco_trans_2-like"/>
</dbReference>
<reference evidence="3 4" key="1">
    <citation type="submission" date="2018-10" db="EMBL/GenBank/DDBJ databases">
        <title>Genomic Encyclopedia of Archaeal and Bacterial Type Strains, Phase II (KMG-II): from individual species to whole genera.</title>
        <authorList>
            <person name="Goeker M."/>
        </authorList>
    </citation>
    <scope>NUCLEOTIDE SEQUENCE [LARGE SCALE GENOMIC DNA]</scope>
    <source>
        <strain evidence="3 4">DSM 19624</strain>
    </source>
</reference>
<organism evidence="3 4">
    <name type="scientific">Pedobacter alluvionis</name>
    <dbReference type="NCBI Taxonomy" id="475253"/>
    <lineage>
        <taxon>Bacteria</taxon>
        <taxon>Pseudomonadati</taxon>
        <taxon>Bacteroidota</taxon>
        <taxon>Sphingobacteriia</taxon>
        <taxon>Sphingobacteriales</taxon>
        <taxon>Sphingobacteriaceae</taxon>
        <taxon>Pedobacter</taxon>
    </lineage>
</organism>
<evidence type="ECO:0000259" key="2">
    <source>
        <dbReference type="Pfam" id="PF13632"/>
    </source>
</evidence>
<evidence type="ECO:0000313" key="4">
    <source>
        <dbReference type="Proteomes" id="UP000273898"/>
    </source>
</evidence>